<dbReference type="AlphaFoldDB" id="A0A7T3V6F7"/>
<dbReference type="HAMAP" id="MF_00165">
    <property type="entry name" value="Thymidylate_kinase"/>
    <property type="match status" value="1"/>
</dbReference>
<evidence type="ECO:0000256" key="1">
    <source>
        <dbReference type="ARBA" id="ARBA00009776"/>
    </source>
</evidence>
<evidence type="ECO:0000256" key="8">
    <source>
        <dbReference type="HAMAP-Rule" id="MF_00165"/>
    </source>
</evidence>
<evidence type="ECO:0000256" key="6">
    <source>
        <dbReference type="ARBA" id="ARBA00022840"/>
    </source>
</evidence>
<comment type="caution">
    <text evidence="8">Lacks conserved residue(s) required for the propagation of feature annotation.</text>
</comment>
<evidence type="ECO:0000256" key="7">
    <source>
        <dbReference type="ARBA" id="ARBA00048743"/>
    </source>
</evidence>
<dbReference type="PANTHER" id="PTHR10344">
    <property type="entry name" value="THYMIDYLATE KINASE"/>
    <property type="match status" value="1"/>
</dbReference>
<keyword evidence="11" id="KW-1185">Reference proteome</keyword>
<dbReference type="RefSeq" id="WP_198443425.1">
    <property type="nucleotide sequence ID" value="NZ_CP064936.1"/>
</dbReference>
<dbReference type="GO" id="GO:0004798">
    <property type="term" value="F:dTMP kinase activity"/>
    <property type="evidence" value="ECO:0007669"/>
    <property type="project" value="UniProtKB-UniRule"/>
</dbReference>
<keyword evidence="4 8" id="KW-0547">Nucleotide-binding</keyword>
<evidence type="ECO:0000256" key="4">
    <source>
        <dbReference type="ARBA" id="ARBA00022741"/>
    </source>
</evidence>
<reference evidence="10 11" key="1">
    <citation type="submission" date="2020-11" db="EMBL/GenBank/DDBJ databases">
        <title>Treponema Peruensis nv. sp., first commensal Treponema isolated from human feces.</title>
        <authorList>
            <person name="Belkhou C."/>
            <person name="Raes J."/>
        </authorList>
    </citation>
    <scope>NUCLEOTIDE SEQUENCE [LARGE SCALE GENOMIC DNA]</scope>
    <source>
        <strain evidence="10 11">RCC2812</strain>
    </source>
</reference>
<evidence type="ECO:0000313" key="11">
    <source>
        <dbReference type="Proteomes" id="UP000595224"/>
    </source>
</evidence>
<evidence type="ECO:0000256" key="3">
    <source>
        <dbReference type="ARBA" id="ARBA00022727"/>
    </source>
</evidence>
<dbReference type="GO" id="GO:0006233">
    <property type="term" value="P:dTDP biosynthetic process"/>
    <property type="evidence" value="ECO:0007669"/>
    <property type="project" value="InterPro"/>
</dbReference>
<evidence type="ECO:0000256" key="2">
    <source>
        <dbReference type="ARBA" id="ARBA00022679"/>
    </source>
</evidence>
<dbReference type="CDD" id="cd01672">
    <property type="entry name" value="TMPK"/>
    <property type="match status" value="1"/>
</dbReference>
<proteinExistence type="inferred from homology"/>
<dbReference type="Pfam" id="PF02223">
    <property type="entry name" value="Thymidylate_kin"/>
    <property type="match status" value="1"/>
</dbReference>
<protein>
    <recommendedName>
        <fullName evidence="8">Thymidylate kinase</fullName>
        <ecNumber evidence="8">2.7.4.9</ecNumber>
    </recommendedName>
    <alternativeName>
        <fullName evidence="8">dTMP kinase</fullName>
    </alternativeName>
</protein>
<dbReference type="InterPro" id="IPR018095">
    <property type="entry name" value="Thymidylate_kin_CS"/>
</dbReference>
<comment type="similarity">
    <text evidence="1 8">Belongs to the thymidylate kinase family.</text>
</comment>
<sequence length="216" mass="23930">MILENFIVFEGIDGAGTTTQLNILKKKCGSNFLFTAEPSRSPVGKFLRSMLGGNVPVTNETAAYLFAADRNEHLNADISFSEDGILCGGIKKACGQGKCVVCDRYIFSSLAYQSIDCSPSVPRMLNSLFPLPELLFYFDIDAKTALSRVDSRGSREIYEKLDFLEKTVIEYRKAIDEYRGEKGSGMKIVDIDATLPVEKISEIIWTNIADLPIMKA</sequence>
<dbReference type="KEGG" id="tper:IWA51_04780"/>
<evidence type="ECO:0000256" key="5">
    <source>
        <dbReference type="ARBA" id="ARBA00022777"/>
    </source>
</evidence>
<dbReference type="GO" id="GO:0005524">
    <property type="term" value="F:ATP binding"/>
    <property type="evidence" value="ECO:0007669"/>
    <property type="project" value="UniProtKB-UniRule"/>
</dbReference>
<keyword evidence="2 8" id="KW-0808">Transferase</keyword>
<dbReference type="SUPFAM" id="SSF52540">
    <property type="entry name" value="P-loop containing nucleoside triphosphate hydrolases"/>
    <property type="match status" value="1"/>
</dbReference>
<comment type="function">
    <text evidence="8">Phosphorylation of dTMP to form dTDP in both de novo and salvage pathways of dTTP synthesis.</text>
</comment>
<name>A0A7T3V6F7_9SPIR</name>
<feature type="domain" description="Thymidylate kinase-like" evidence="9">
    <location>
        <begin position="9"/>
        <end position="201"/>
    </location>
</feature>
<dbReference type="InterPro" id="IPR018094">
    <property type="entry name" value="Thymidylate_kinase"/>
</dbReference>
<dbReference type="Proteomes" id="UP000595224">
    <property type="component" value="Chromosome"/>
</dbReference>
<dbReference type="EMBL" id="CP064936">
    <property type="protein sequence ID" value="QQA01915.1"/>
    <property type="molecule type" value="Genomic_DNA"/>
</dbReference>
<evidence type="ECO:0000259" key="9">
    <source>
        <dbReference type="Pfam" id="PF02223"/>
    </source>
</evidence>
<dbReference type="Gene3D" id="3.40.50.300">
    <property type="entry name" value="P-loop containing nucleotide triphosphate hydrolases"/>
    <property type="match status" value="1"/>
</dbReference>
<dbReference type="GO" id="GO:0006227">
    <property type="term" value="P:dUDP biosynthetic process"/>
    <property type="evidence" value="ECO:0007669"/>
    <property type="project" value="TreeGrafter"/>
</dbReference>
<gene>
    <name evidence="8 10" type="primary">tmk</name>
    <name evidence="10" type="ORF">IWA51_04780</name>
</gene>
<organism evidence="10 11">
    <name type="scientific">Treponema peruense</name>
    <dbReference type="NCBI Taxonomy" id="2787628"/>
    <lineage>
        <taxon>Bacteria</taxon>
        <taxon>Pseudomonadati</taxon>
        <taxon>Spirochaetota</taxon>
        <taxon>Spirochaetia</taxon>
        <taxon>Spirochaetales</taxon>
        <taxon>Treponemataceae</taxon>
        <taxon>Treponema</taxon>
    </lineage>
</organism>
<dbReference type="InterPro" id="IPR027417">
    <property type="entry name" value="P-loop_NTPase"/>
</dbReference>
<dbReference type="GO" id="GO:0006235">
    <property type="term" value="P:dTTP biosynthetic process"/>
    <property type="evidence" value="ECO:0007669"/>
    <property type="project" value="UniProtKB-UniRule"/>
</dbReference>
<keyword evidence="5 8" id="KW-0418">Kinase</keyword>
<dbReference type="PANTHER" id="PTHR10344:SF4">
    <property type="entry name" value="UMP-CMP KINASE 2, MITOCHONDRIAL"/>
    <property type="match status" value="1"/>
</dbReference>
<dbReference type="EC" id="2.7.4.9" evidence="8"/>
<comment type="catalytic activity">
    <reaction evidence="7 8">
        <text>dTMP + ATP = dTDP + ADP</text>
        <dbReference type="Rhea" id="RHEA:13517"/>
        <dbReference type="ChEBI" id="CHEBI:30616"/>
        <dbReference type="ChEBI" id="CHEBI:58369"/>
        <dbReference type="ChEBI" id="CHEBI:63528"/>
        <dbReference type="ChEBI" id="CHEBI:456216"/>
        <dbReference type="EC" id="2.7.4.9"/>
    </reaction>
</comment>
<dbReference type="PROSITE" id="PS01331">
    <property type="entry name" value="THYMIDYLATE_KINASE"/>
    <property type="match status" value="1"/>
</dbReference>
<dbReference type="InterPro" id="IPR039430">
    <property type="entry name" value="Thymidylate_kin-like_dom"/>
</dbReference>
<dbReference type="NCBIfam" id="TIGR00041">
    <property type="entry name" value="DTMP_kinase"/>
    <property type="match status" value="1"/>
</dbReference>
<accession>A0A7T3V6F7</accession>
<dbReference type="GO" id="GO:0005737">
    <property type="term" value="C:cytoplasm"/>
    <property type="evidence" value="ECO:0007669"/>
    <property type="project" value="TreeGrafter"/>
</dbReference>
<keyword evidence="6 8" id="KW-0067">ATP-binding</keyword>
<evidence type="ECO:0000313" key="10">
    <source>
        <dbReference type="EMBL" id="QQA01915.1"/>
    </source>
</evidence>
<keyword evidence="3 8" id="KW-0545">Nucleotide biosynthesis</keyword>